<dbReference type="AlphaFoldDB" id="A0A8H7M3U1"/>
<feature type="compositionally biased region" description="Low complexity" evidence="1">
    <location>
        <begin position="158"/>
        <end position="168"/>
    </location>
</feature>
<evidence type="ECO:0000313" key="2">
    <source>
        <dbReference type="EMBL" id="KAF8758298.1"/>
    </source>
</evidence>
<reference evidence="2" key="1">
    <citation type="submission" date="2020-09" db="EMBL/GenBank/DDBJ databases">
        <title>Comparative genome analyses of four rice-infecting Rhizoctonia solani isolates reveal extensive enrichment of homogalacturonan modification genes.</title>
        <authorList>
            <person name="Lee D.-Y."/>
            <person name="Jeon J."/>
            <person name="Kim K.-T."/>
            <person name="Cheong K."/>
            <person name="Song H."/>
            <person name="Choi G."/>
            <person name="Ko J."/>
            <person name="Opiyo S.O."/>
            <person name="Zuo S."/>
            <person name="Madhav S."/>
            <person name="Lee Y.-H."/>
            <person name="Wang G.-L."/>
        </authorList>
    </citation>
    <scope>NUCLEOTIDE SEQUENCE</scope>
    <source>
        <strain evidence="2">AG1-IA B2</strain>
    </source>
</reference>
<comment type="caution">
    <text evidence="2">The sequence shown here is derived from an EMBL/GenBank/DDBJ whole genome shotgun (WGS) entry which is preliminary data.</text>
</comment>
<organism evidence="2 3">
    <name type="scientific">Rhizoctonia solani</name>
    <dbReference type="NCBI Taxonomy" id="456999"/>
    <lineage>
        <taxon>Eukaryota</taxon>
        <taxon>Fungi</taxon>
        <taxon>Dikarya</taxon>
        <taxon>Basidiomycota</taxon>
        <taxon>Agaricomycotina</taxon>
        <taxon>Agaricomycetes</taxon>
        <taxon>Cantharellales</taxon>
        <taxon>Ceratobasidiaceae</taxon>
        <taxon>Rhizoctonia</taxon>
    </lineage>
</organism>
<gene>
    <name evidence="2" type="ORF">RHS01_03158</name>
</gene>
<name>A0A8H7M3U1_9AGAM</name>
<dbReference type="EMBL" id="JACYCF010000003">
    <property type="protein sequence ID" value="KAF8758298.1"/>
    <property type="molecule type" value="Genomic_DNA"/>
</dbReference>
<evidence type="ECO:0000313" key="3">
    <source>
        <dbReference type="Proteomes" id="UP000614334"/>
    </source>
</evidence>
<dbReference type="Proteomes" id="UP000614334">
    <property type="component" value="Unassembled WGS sequence"/>
</dbReference>
<evidence type="ECO:0000256" key="1">
    <source>
        <dbReference type="SAM" id="MobiDB-lite"/>
    </source>
</evidence>
<feature type="region of interest" description="Disordered" evidence="1">
    <location>
        <begin position="1"/>
        <end position="23"/>
    </location>
</feature>
<feature type="compositionally biased region" description="Basic and acidic residues" evidence="1">
    <location>
        <begin position="99"/>
        <end position="114"/>
    </location>
</feature>
<sequence>MLPDPTKRVPLNPPLQTAPDPNQRGAIGLQINNLLSKVTQAIRTVENLISVTKTLNKRVKRTHQRVVDREWDIMEDMSRIGEQGNFETLRAVAAPKSSIGEDKANSNDGSDGRPKPSATEQDNPDVRDTTNHVAKWTTLGPNVEMRDAGTDSRPLSRNSLASHHASLSSSNCWYVEGLIESKGKGKGRAPEEMEKSD</sequence>
<proteinExistence type="predicted"/>
<feature type="region of interest" description="Disordered" evidence="1">
    <location>
        <begin position="93"/>
        <end position="168"/>
    </location>
</feature>
<accession>A0A8H7M3U1</accession>
<protein>
    <submittedName>
        <fullName evidence="2">Uncharacterized protein</fullName>
    </submittedName>
</protein>